<dbReference type="PANTHER" id="PTHR13439">
    <property type="entry name" value="CT120 PROTEIN"/>
    <property type="match status" value="1"/>
</dbReference>
<comment type="subcellular location">
    <subcellularLocation>
        <location evidence="1">Membrane</location>
        <topology evidence="1">Multi-pass membrane protein</topology>
    </subcellularLocation>
</comment>
<accession>A0AAD7XRH9</accession>
<reference evidence="8" key="1">
    <citation type="submission" date="2023-01" db="EMBL/GenBank/DDBJ databases">
        <title>Metagenome sequencing of chrysophaentin producing Chrysophaeum taylorii.</title>
        <authorList>
            <person name="Davison J."/>
            <person name="Bewley C."/>
        </authorList>
    </citation>
    <scope>NUCLEOTIDE SEQUENCE</scope>
    <source>
        <strain evidence="8">NIES-1699</strain>
    </source>
</reference>
<dbReference type="GO" id="GO:0055088">
    <property type="term" value="P:lipid homeostasis"/>
    <property type="evidence" value="ECO:0007669"/>
    <property type="project" value="TreeGrafter"/>
</dbReference>
<dbReference type="PROSITE" id="PS50922">
    <property type="entry name" value="TLC"/>
    <property type="match status" value="1"/>
</dbReference>
<comment type="caution">
    <text evidence="8">The sequence shown here is derived from an EMBL/GenBank/DDBJ whole genome shotgun (WGS) entry which is preliminary data.</text>
</comment>
<evidence type="ECO:0000259" key="7">
    <source>
        <dbReference type="PROSITE" id="PS50922"/>
    </source>
</evidence>
<proteinExistence type="predicted"/>
<dbReference type="Pfam" id="PF03798">
    <property type="entry name" value="TRAM_LAG1_CLN8"/>
    <property type="match status" value="1"/>
</dbReference>
<dbReference type="GO" id="GO:0005783">
    <property type="term" value="C:endoplasmic reticulum"/>
    <property type="evidence" value="ECO:0007669"/>
    <property type="project" value="TreeGrafter"/>
</dbReference>
<evidence type="ECO:0000256" key="2">
    <source>
        <dbReference type="ARBA" id="ARBA00022692"/>
    </source>
</evidence>
<keyword evidence="4 5" id="KW-0472">Membrane</keyword>
<dbReference type="InterPro" id="IPR006634">
    <property type="entry name" value="TLC-dom"/>
</dbReference>
<gene>
    <name evidence="8" type="ORF">CTAYLR_009922</name>
</gene>
<keyword evidence="3 6" id="KW-1133">Transmembrane helix</keyword>
<dbReference type="AlphaFoldDB" id="A0AAD7XRH9"/>
<evidence type="ECO:0000256" key="1">
    <source>
        <dbReference type="ARBA" id="ARBA00004141"/>
    </source>
</evidence>
<keyword evidence="2 5" id="KW-0812">Transmembrane</keyword>
<dbReference type="EMBL" id="JAQMWT010000229">
    <property type="protein sequence ID" value="KAJ8607226.1"/>
    <property type="molecule type" value="Genomic_DNA"/>
</dbReference>
<evidence type="ECO:0000256" key="5">
    <source>
        <dbReference type="PROSITE-ProRule" id="PRU00205"/>
    </source>
</evidence>
<evidence type="ECO:0000256" key="6">
    <source>
        <dbReference type="SAM" id="Phobius"/>
    </source>
</evidence>
<keyword evidence="9" id="KW-1185">Reference proteome</keyword>
<evidence type="ECO:0000256" key="3">
    <source>
        <dbReference type="ARBA" id="ARBA00022989"/>
    </source>
</evidence>
<feature type="transmembrane region" description="Helical" evidence="6">
    <location>
        <begin position="192"/>
        <end position="212"/>
    </location>
</feature>
<organism evidence="8 9">
    <name type="scientific">Chrysophaeum taylorii</name>
    <dbReference type="NCBI Taxonomy" id="2483200"/>
    <lineage>
        <taxon>Eukaryota</taxon>
        <taxon>Sar</taxon>
        <taxon>Stramenopiles</taxon>
        <taxon>Ochrophyta</taxon>
        <taxon>Pelagophyceae</taxon>
        <taxon>Pelagomonadales</taxon>
        <taxon>Pelagomonadaceae</taxon>
        <taxon>Chrysophaeum</taxon>
    </lineage>
</organism>
<evidence type="ECO:0000313" key="8">
    <source>
        <dbReference type="EMBL" id="KAJ8607226.1"/>
    </source>
</evidence>
<feature type="transmembrane region" description="Helical" evidence="6">
    <location>
        <begin position="149"/>
        <end position="172"/>
    </location>
</feature>
<evidence type="ECO:0000313" key="9">
    <source>
        <dbReference type="Proteomes" id="UP001230188"/>
    </source>
</evidence>
<name>A0AAD7XRH9_9STRA</name>
<dbReference type="GO" id="GO:0016020">
    <property type="term" value="C:membrane"/>
    <property type="evidence" value="ECO:0007669"/>
    <property type="project" value="UniProtKB-SubCell"/>
</dbReference>
<dbReference type="Proteomes" id="UP001230188">
    <property type="component" value="Unassembled WGS sequence"/>
</dbReference>
<protein>
    <recommendedName>
        <fullName evidence="7">TLC domain-containing protein</fullName>
    </recommendedName>
</protein>
<sequence length="228" mass="25749">MLEYKWCGSCVLCSILWYGVLPDKGRGVRFEWATRCTETIHSLVVITGAVAWVCGALEEVEWLIRIMYGYLMFDTAYEIALPWAQGRPGPPDLAFTVHHVVGIALHVLTLETRHAVAKSYAPYIYLAELSTPFLHWSWMLNVSRKTESTLFFVNGIVGTLMYVVFRVLLPPALLVHAVATPGAWRAHAGYPQAYWCFVGALVCFVVLNWVWFGKLIELLRAKLSRRGG</sequence>
<dbReference type="InterPro" id="IPR050846">
    <property type="entry name" value="TLCD"/>
</dbReference>
<evidence type="ECO:0000256" key="4">
    <source>
        <dbReference type="ARBA" id="ARBA00023136"/>
    </source>
</evidence>
<dbReference type="SMART" id="SM00724">
    <property type="entry name" value="TLC"/>
    <property type="match status" value="1"/>
</dbReference>
<dbReference type="PANTHER" id="PTHR13439:SF0">
    <property type="entry name" value="TOPOISOMERASE I DAMAGE AFFECTED PROTEIN 4"/>
    <property type="match status" value="1"/>
</dbReference>
<feature type="domain" description="TLC" evidence="7">
    <location>
        <begin position="27"/>
        <end position="224"/>
    </location>
</feature>